<name>A0A8J6ASX8_9EUKA</name>
<proteinExistence type="predicted"/>
<evidence type="ECO:0000313" key="1">
    <source>
        <dbReference type="EMBL" id="KAG9390675.1"/>
    </source>
</evidence>
<dbReference type="EMBL" id="JAHDYR010000063">
    <property type="protein sequence ID" value="KAG9390675.1"/>
    <property type="molecule type" value="Genomic_DNA"/>
</dbReference>
<evidence type="ECO:0000313" key="2">
    <source>
        <dbReference type="Proteomes" id="UP000717585"/>
    </source>
</evidence>
<protein>
    <submittedName>
        <fullName evidence="1">Uncharacterized protein</fullName>
    </submittedName>
</protein>
<feature type="non-terminal residue" evidence="1">
    <location>
        <position position="410"/>
    </location>
</feature>
<gene>
    <name evidence="1" type="ORF">J8273_8048</name>
</gene>
<reference evidence="1" key="1">
    <citation type="submission" date="2021-05" db="EMBL/GenBank/DDBJ databases">
        <title>A free-living protist that lacks canonical eukaryotic 1 DNA replication and segregation systems.</title>
        <authorList>
            <person name="Salas-Leiva D.E."/>
            <person name="Tromer E.C."/>
            <person name="Curtis B.A."/>
            <person name="Jerlstrom-Hultqvist J."/>
            <person name="Kolisko M."/>
            <person name="Yi Z."/>
            <person name="Salas-Leiva J.S."/>
            <person name="Gallot-Lavallee L."/>
            <person name="Kops G.J.P.L."/>
            <person name="Archibald J.M."/>
            <person name="Simpson A.G.B."/>
            <person name="Roger A.J."/>
        </authorList>
    </citation>
    <scope>NUCLEOTIDE SEQUENCE</scope>
    <source>
        <strain evidence="1">BICM</strain>
    </source>
</reference>
<keyword evidence="2" id="KW-1185">Reference proteome</keyword>
<accession>A0A8J6ASX8</accession>
<organism evidence="1 2">
    <name type="scientific">Carpediemonas membranifera</name>
    <dbReference type="NCBI Taxonomy" id="201153"/>
    <lineage>
        <taxon>Eukaryota</taxon>
        <taxon>Metamonada</taxon>
        <taxon>Carpediemonas-like organisms</taxon>
        <taxon>Carpediemonas</taxon>
    </lineage>
</organism>
<sequence>MPQPPRRVFVTQGNRKQTRAGANMTSRKDKNHSLEAAFALCFDALQGDVPLVPNGTKWEKILAAALSYAYMATTELSSLLDTLRLLHKTPFIAADCQFQARIAHLLTVFSTVDAPNPVPLPRCPTAPPELVTRILTRYSEVEQDAMMASAARRSTDKRTGMRLWVSCAVAAQALTLAGKDGLGLFFNSDPTKSVKQKYVIDTLHTRLAIFLKTGQRSTRRNAGHLELRPSVDTGGAHDPGNRGRPASFIKLVIPSIREADSVTMSESAMQGQAVDTVSAGPHVDTPLTGGGVDLDHWAMERGQQQLTLTASKQPQGFTNAMDLSMAGIDRKFVVEWPANQNGSHLISHKDTQYCGLRSTSTLPSPLLAHEINVSICRSAYKYCALEAIQGYIYRAGARCNSVKYHRVHSA</sequence>
<dbReference type="AlphaFoldDB" id="A0A8J6ASX8"/>
<comment type="caution">
    <text evidence="1">The sequence shown here is derived from an EMBL/GenBank/DDBJ whole genome shotgun (WGS) entry which is preliminary data.</text>
</comment>
<dbReference type="Proteomes" id="UP000717585">
    <property type="component" value="Unassembled WGS sequence"/>
</dbReference>